<protein>
    <submittedName>
        <fullName evidence="1">Uncharacterized protein</fullName>
    </submittedName>
</protein>
<sequence>MFLEIGEFLFIESSLLSRNSHFLSLIAYCVYVVQRNIERDKTLLNS</sequence>
<reference evidence="1 2" key="1">
    <citation type="submission" date="2021-05" db="EMBL/GenBank/DDBJ databases">
        <title>Genome Assembly of Synthetic Allotetraploid Brassica napus Reveals Homoeologous Exchanges between Subgenomes.</title>
        <authorList>
            <person name="Davis J.T."/>
        </authorList>
    </citation>
    <scope>NUCLEOTIDE SEQUENCE [LARGE SCALE GENOMIC DNA]</scope>
    <source>
        <strain evidence="2">cv. Da-Ae</strain>
        <tissue evidence="1">Seedling</tissue>
    </source>
</reference>
<comment type="caution">
    <text evidence="1">The sequence shown here is derived from an EMBL/GenBank/DDBJ whole genome shotgun (WGS) entry which is preliminary data.</text>
</comment>
<dbReference type="Proteomes" id="UP000824890">
    <property type="component" value="Unassembled WGS sequence"/>
</dbReference>
<keyword evidence="2" id="KW-1185">Reference proteome</keyword>
<proteinExistence type="predicted"/>
<dbReference type="EMBL" id="JAGKQM010000004">
    <property type="protein sequence ID" value="KAH0929024.1"/>
    <property type="molecule type" value="Genomic_DNA"/>
</dbReference>
<evidence type="ECO:0000313" key="2">
    <source>
        <dbReference type="Proteomes" id="UP000824890"/>
    </source>
</evidence>
<accession>A0ABQ8DI06</accession>
<evidence type="ECO:0000313" key="1">
    <source>
        <dbReference type="EMBL" id="KAH0929024.1"/>
    </source>
</evidence>
<organism evidence="1 2">
    <name type="scientific">Brassica napus</name>
    <name type="common">Rape</name>
    <dbReference type="NCBI Taxonomy" id="3708"/>
    <lineage>
        <taxon>Eukaryota</taxon>
        <taxon>Viridiplantae</taxon>
        <taxon>Streptophyta</taxon>
        <taxon>Embryophyta</taxon>
        <taxon>Tracheophyta</taxon>
        <taxon>Spermatophyta</taxon>
        <taxon>Magnoliopsida</taxon>
        <taxon>eudicotyledons</taxon>
        <taxon>Gunneridae</taxon>
        <taxon>Pentapetalae</taxon>
        <taxon>rosids</taxon>
        <taxon>malvids</taxon>
        <taxon>Brassicales</taxon>
        <taxon>Brassicaceae</taxon>
        <taxon>Brassiceae</taxon>
        <taxon>Brassica</taxon>
    </lineage>
</organism>
<name>A0ABQ8DI06_BRANA</name>
<gene>
    <name evidence="1" type="ORF">HID58_014751</name>
</gene>